<dbReference type="KEGG" id="lfp:Y981_03375"/>
<evidence type="ECO:0000313" key="2">
    <source>
        <dbReference type="Proteomes" id="UP000027059"/>
    </source>
</evidence>
<dbReference type="AlphaFoldDB" id="A0A059XXA8"/>
<accession>A0A059XXA8</accession>
<organism evidence="1 2">
    <name type="scientific">Leptospirillum ferriphilum YSK</name>
    <dbReference type="NCBI Taxonomy" id="1441628"/>
    <lineage>
        <taxon>Bacteria</taxon>
        <taxon>Pseudomonadati</taxon>
        <taxon>Nitrospirota</taxon>
        <taxon>Nitrospiria</taxon>
        <taxon>Nitrospirales</taxon>
        <taxon>Nitrospiraceae</taxon>
        <taxon>Leptospirillum</taxon>
    </lineage>
</organism>
<proteinExistence type="predicted"/>
<dbReference type="HOGENOM" id="CLU_2601728_0_0_0"/>
<evidence type="ECO:0000313" key="1">
    <source>
        <dbReference type="EMBL" id="AIA31548.1"/>
    </source>
</evidence>
<gene>
    <name evidence="1" type="ORF">Y981_03375</name>
</gene>
<reference evidence="1 2" key="2">
    <citation type="journal article" date="2015" name="Biomed. Res. Int.">
        <title>Effects of Arsenite Resistance on the Growth and Functional Gene Expression of Leptospirillum ferriphilum and Acidithiobacillus thiooxidans in Pure Culture and Coculture.</title>
        <authorList>
            <person name="Jiang H."/>
            <person name="Liang Y."/>
            <person name="Yin H."/>
            <person name="Xiao Y."/>
            <person name="Guo X."/>
            <person name="Xu Y."/>
            <person name="Hu Q."/>
            <person name="Liu H."/>
            <person name="Liu X."/>
        </authorList>
    </citation>
    <scope>NUCLEOTIDE SEQUENCE [LARGE SCALE GENOMIC DNA]</scope>
    <source>
        <strain evidence="1 2">YSK</strain>
    </source>
</reference>
<keyword evidence="2" id="KW-1185">Reference proteome</keyword>
<dbReference type="Proteomes" id="UP000027059">
    <property type="component" value="Chromosome"/>
</dbReference>
<protein>
    <submittedName>
        <fullName evidence="1">Uncharacterized protein</fullName>
    </submittedName>
</protein>
<sequence length="79" mass="8836">MIPRGQTRVFRALSKSSPCRTFPDDLPFLFSFLQPSGPEGLHQNTITGLCRKDRSFCPATAPVQGPVLFFERFVRPIGP</sequence>
<name>A0A059XXA8_9BACT</name>
<dbReference type="EMBL" id="CP007243">
    <property type="protein sequence ID" value="AIA31548.1"/>
    <property type="molecule type" value="Genomic_DNA"/>
</dbReference>
<reference evidence="2" key="1">
    <citation type="submission" date="2014-02" db="EMBL/GenBank/DDBJ databases">
        <title>Complete genome sequence and comparative genomic analysis of the nitrogen-fixing bacterium Leptospirillum ferriphilum YSK.</title>
        <authorList>
            <person name="Guo X."/>
            <person name="Yin H."/>
            <person name="Liang Y."/>
            <person name="Hu Q."/>
            <person name="Ma L."/>
            <person name="Xiao Y."/>
            <person name="Zhang X."/>
            <person name="Qiu G."/>
            <person name="Liu X."/>
        </authorList>
    </citation>
    <scope>NUCLEOTIDE SEQUENCE [LARGE SCALE GENOMIC DNA]</scope>
    <source>
        <strain evidence="2">YSK</strain>
    </source>
</reference>